<evidence type="ECO:0000313" key="2">
    <source>
        <dbReference type="Proteomes" id="UP001054252"/>
    </source>
</evidence>
<dbReference type="PANTHER" id="PTHR36617">
    <property type="entry name" value="PROTEIN, PUTATIVE-RELATED"/>
    <property type="match status" value="1"/>
</dbReference>
<protein>
    <submittedName>
        <fullName evidence="1">Uncharacterized protein</fullName>
    </submittedName>
</protein>
<organism evidence="1 2">
    <name type="scientific">Rubroshorea leprosula</name>
    <dbReference type="NCBI Taxonomy" id="152421"/>
    <lineage>
        <taxon>Eukaryota</taxon>
        <taxon>Viridiplantae</taxon>
        <taxon>Streptophyta</taxon>
        <taxon>Embryophyta</taxon>
        <taxon>Tracheophyta</taxon>
        <taxon>Spermatophyta</taxon>
        <taxon>Magnoliopsida</taxon>
        <taxon>eudicotyledons</taxon>
        <taxon>Gunneridae</taxon>
        <taxon>Pentapetalae</taxon>
        <taxon>rosids</taxon>
        <taxon>malvids</taxon>
        <taxon>Malvales</taxon>
        <taxon>Dipterocarpaceae</taxon>
        <taxon>Rubroshorea</taxon>
    </lineage>
</organism>
<proteinExistence type="predicted"/>
<sequence>MLNEKRALWRRVLVELFGVRRVEDRLEEWFRSRDSIWWKDLWSLDLGGRFREGWLRKGLVKNVGEGNVTQFWTEKWLGENSIKERVPRLFYLASKKECLVSDSGSLGMAVELEK</sequence>
<gene>
    <name evidence="1" type="ORF">SLEP1_g18375</name>
</gene>
<comment type="caution">
    <text evidence="1">The sequence shown here is derived from an EMBL/GenBank/DDBJ whole genome shotgun (WGS) entry which is preliminary data.</text>
</comment>
<keyword evidence="2" id="KW-1185">Reference proteome</keyword>
<accession>A0AAV5J659</accession>
<dbReference type="Proteomes" id="UP001054252">
    <property type="component" value="Unassembled WGS sequence"/>
</dbReference>
<name>A0AAV5J659_9ROSI</name>
<reference evidence="1 2" key="1">
    <citation type="journal article" date="2021" name="Commun. Biol.">
        <title>The genome of Shorea leprosula (Dipterocarpaceae) highlights the ecological relevance of drought in aseasonal tropical rainforests.</title>
        <authorList>
            <person name="Ng K.K.S."/>
            <person name="Kobayashi M.J."/>
            <person name="Fawcett J.A."/>
            <person name="Hatakeyama M."/>
            <person name="Paape T."/>
            <person name="Ng C.H."/>
            <person name="Ang C.C."/>
            <person name="Tnah L.H."/>
            <person name="Lee C.T."/>
            <person name="Nishiyama T."/>
            <person name="Sese J."/>
            <person name="O'Brien M.J."/>
            <person name="Copetti D."/>
            <person name="Mohd Noor M.I."/>
            <person name="Ong R.C."/>
            <person name="Putra M."/>
            <person name="Sireger I.Z."/>
            <person name="Indrioko S."/>
            <person name="Kosugi Y."/>
            <person name="Izuno A."/>
            <person name="Isagi Y."/>
            <person name="Lee S.L."/>
            <person name="Shimizu K.K."/>
        </authorList>
    </citation>
    <scope>NUCLEOTIDE SEQUENCE [LARGE SCALE GENOMIC DNA]</scope>
    <source>
        <strain evidence="1">214</strain>
    </source>
</reference>
<dbReference type="PANTHER" id="PTHR36617:SF5">
    <property type="entry name" value="OS05G0421675 PROTEIN"/>
    <property type="match status" value="1"/>
</dbReference>
<dbReference type="EMBL" id="BPVZ01000025">
    <property type="protein sequence ID" value="GKV06480.1"/>
    <property type="molecule type" value="Genomic_DNA"/>
</dbReference>
<evidence type="ECO:0000313" key="1">
    <source>
        <dbReference type="EMBL" id="GKV06480.1"/>
    </source>
</evidence>
<dbReference type="AlphaFoldDB" id="A0AAV5J659"/>